<dbReference type="InterPro" id="IPR017927">
    <property type="entry name" value="FAD-bd_FR_type"/>
</dbReference>
<dbReference type="AlphaFoldDB" id="A0A9D2J5F7"/>
<gene>
    <name evidence="2" type="ORF">H9815_11295</name>
</gene>
<dbReference type="PANTHER" id="PTHR30157:SF0">
    <property type="entry name" value="NADPH-DEPENDENT FERRIC-CHELATE REDUCTASE"/>
    <property type="match status" value="1"/>
</dbReference>
<dbReference type="InterPro" id="IPR039261">
    <property type="entry name" value="FNR_nucleotide-bd"/>
</dbReference>
<dbReference type="Pfam" id="PF04954">
    <property type="entry name" value="SIP"/>
    <property type="match status" value="1"/>
</dbReference>
<dbReference type="PROSITE" id="PS51384">
    <property type="entry name" value="FAD_FR"/>
    <property type="match status" value="1"/>
</dbReference>
<dbReference type="CDD" id="cd06193">
    <property type="entry name" value="siderophore_interacting"/>
    <property type="match status" value="1"/>
</dbReference>
<comment type="caution">
    <text evidence="2">The sequence shown here is derived from an EMBL/GenBank/DDBJ whole genome shotgun (WGS) entry which is preliminary data.</text>
</comment>
<dbReference type="InterPro" id="IPR039374">
    <property type="entry name" value="SIP_fam"/>
</dbReference>
<sequence length="259" mass="28148">MVRVVLAGPDGAPLAADPAGQTDAYVKVLLPRPGSGVVEPFDLEEVKARIPAEDWPVMRTYTIRWFDPATGQAALDFVVHGDEGIAGPWADRVQPGDQVQFRGPGGGYAPNPEADWHLLVGDESALPAIATALEAMPAGARVHAFIEVADPAEEQTLLTEASAQVRWIHRSASESGPGEDLIRAVTELDFPPGRVHAFVHGDALTVKELRSWLRFTKQVPKEDLSASGYWRRGNNDEQWRAAKKQWNAEVAAEEAQHVA</sequence>
<dbReference type="SUPFAM" id="SSF63380">
    <property type="entry name" value="Riboflavin synthase domain-like"/>
    <property type="match status" value="1"/>
</dbReference>
<dbReference type="EMBL" id="DXBY01000192">
    <property type="protein sequence ID" value="HIZ36354.1"/>
    <property type="molecule type" value="Genomic_DNA"/>
</dbReference>
<proteinExistence type="predicted"/>
<feature type="domain" description="FAD-binding FR-type" evidence="1">
    <location>
        <begin position="1"/>
        <end position="111"/>
    </location>
</feature>
<reference evidence="2" key="2">
    <citation type="submission" date="2021-04" db="EMBL/GenBank/DDBJ databases">
        <authorList>
            <person name="Gilroy R."/>
        </authorList>
    </citation>
    <scope>NUCLEOTIDE SEQUENCE</scope>
    <source>
        <strain evidence="2">ChiGjej4B4-7305</strain>
    </source>
</reference>
<organism evidence="2 3">
    <name type="scientific">Candidatus Ruania gallistercoris</name>
    <dbReference type="NCBI Taxonomy" id="2838746"/>
    <lineage>
        <taxon>Bacteria</taxon>
        <taxon>Bacillati</taxon>
        <taxon>Actinomycetota</taxon>
        <taxon>Actinomycetes</taxon>
        <taxon>Micrococcales</taxon>
        <taxon>Ruaniaceae</taxon>
        <taxon>Ruania</taxon>
    </lineage>
</organism>
<dbReference type="InterPro" id="IPR017938">
    <property type="entry name" value="Riboflavin_synthase-like_b-brl"/>
</dbReference>
<dbReference type="Gene3D" id="3.40.50.80">
    <property type="entry name" value="Nucleotide-binding domain of ferredoxin-NADP reductase (FNR) module"/>
    <property type="match status" value="1"/>
</dbReference>
<evidence type="ECO:0000313" key="2">
    <source>
        <dbReference type="EMBL" id="HIZ36354.1"/>
    </source>
</evidence>
<dbReference type="InterPro" id="IPR013113">
    <property type="entry name" value="SIP_FAD-bd"/>
</dbReference>
<evidence type="ECO:0000259" key="1">
    <source>
        <dbReference type="PROSITE" id="PS51384"/>
    </source>
</evidence>
<evidence type="ECO:0000313" key="3">
    <source>
        <dbReference type="Proteomes" id="UP000824037"/>
    </source>
</evidence>
<dbReference type="InterPro" id="IPR007037">
    <property type="entry name" value="SIP_rossman_dom"/>
</dbReference>
<name>A0A9D2J5F7_9MICO</name>
<dbReference type="Gene3D" id="2.40.30.10">
    <property type="entry name" value="Translation factors"/>
    <property type="match status" value="1"/>
</dbReference>
<dbReference type="Pfam" id="PF08021">
    <property type="entry name" value="FAD_binding_9"/>
    <property type="match status" value="1"/>
</dbReference>
<reference evidence="2" key="1">
    <citation type="journal article" date="2021" name="PeerJ">
        <title>Extensive microbial diversity within the chicken gut microbiome revealed by metagenomics and culture.</title>
        <authorList>
            <person name="Gilroy R."/>
            <person name="Ravi A."/>
            <person name="Getino M."/>
            <person name="Pursley I."/>
            <person name="Horton D.L."/>
            <person name="Alikhan N.F."/>
            <person name="Baker D."/>
            <person name="Gharbi K."/>
            <person name="Hall N."/>
            <person name="Watson M."/>
            <person name="Adriaenssens E.M."/>
            <person name="Foster-Nyarko E."/>
            <person name="Jarju S."/>
            <person name="Secka A."/>
            <person name="Antonio M."/>
            <person name="Oren A."/>
            <person name="Chaudhuri R.R."/>
            <person name="La Ragione R."/>
            <person name="Hildebrand F."/>
            <person name="Pallen M.J."/>
        </authorList>
    </citation>
    <scope>NUCLEOTIDE SEQUENCE</scope>
    <source>
        <strain evidence="2">ChiGjej4B4-7305</strain>
    </source>
</reference>
<dbReference type="GO" id="GO:0016491">
    <property type="term" value="F:oxidoreductase activity"/>
    <property type="evidence" value="ECO:0007669"/>
    <property type="project" value="InterPro"/>
</dbReference>
<protein>
    <submittedName>
        <fullName evidence="2">Siderophore-interacting protein</fullName>
    </submittedName>
</protein>
<dbReference type="PANTHER" id="PTHR30157">
    <property type="entry name" value="FERRIC REDUCTASE, NADPH-DEPENDENT"/>
    <property type="match status" value="1"/>
</dbReference>
<dbReference type="Proteomes" id="UP000824037">
    <property type="component" value="Unassembled WGS sequence"/>
</dbReference>
<accession>A0A9D2J5F7</accession>